<organism evidence="1 2">
    <name type="scientific">Cytobacillus spartinae</name>
    <dbReference type="NCBI Taxonomy" id="3299023"/>
    <lineage>
        <taxon>Bacteria</taxon>
        <taxon>Bacillati</taxon>
        <taxon>Bacillota</taxon>
        <taxon>Bacilli</taxon>
        <taxon>Bacillales</taxon>
        <taxon>Bacillaceae</taxon>
        <taxon>Cytobacillus</taxon>
    </lineage>
</organism>
<dbReference type="RefSeq" id="WP_389364825.1">
    <property type="nucleotide sequence ID" value="NZ_JBIACK010000021.1"/>
</dbReference>
<proteinExistence type="predicted"/>
<dbReference type="Proteomes" id="UP001601059">
    <property type="component" value="Unassembled WGS sequence"/>
</dbReference>
<dbReference type="EMBL" id="JBIACK010000021">
    <property type="protein sequence ID" value="MFE8703907.1"/>
    <property type="molecule type" value="Genomic_DNA"/>
</dbReference>
<sequence>MAGSKITVTPLVDLNTIEDIELRALAFYILGNPNEIFKLQSEDEELFKKVLELISIKKEFL</sequence>
<accession>A0ABW6KMF3</accession>
<evidence type="ECO:0000313" key="2">
    <source>
        <dbReference type="Proteomes" id="UP001601059"/>
    </source>
</evidence>
<comment type="caution">
    <text evidence="1">The sequence shown here is derived from an EMBL/GenBank/DDBJ whole genome shotgun (WGS) entry which is preliminary data.</text>
</comment>
<protein>
    <submittedName>
        <fullName evidence="1">Uncharacterized protein</fullName>
    </submittedName>
</protein>
<evidence type="ECO:0000313" key="1">
    <source>
        <dbReference type="EMBL" id="MFE8703907.1"/>
    </source>
</evidence>
<keyword evidence="2" id="KW-1185">Reference proteome</keyword>
<name>A0ABW6KMF3_9BACI</name>
<gene>
    <name evidence="1" type="ORF">ACFYKX_25375</name>
</gene>
<reference evidence="1 2" key="1">
    <citation type="submission" date="2024-08" db="EMBL/GenBank/DDBJ databases">
        <title>Two novel Cytobacillus novel species.</title>
        <authorList>
            <person name="Liu G."/>
        </authorList>
    </citation>
    <scope>NUCLEOTIDE SEQUENCE [LARGE SCALE GENOMIC DNA]</scope>
    <source>
        <strain evidence="1 2">FJAT-54145</strain>
    </source>
</reference>